<dbReference type="STRING" id="1265309.K529_005575"/>
<proteinExistence type="predicted"/>
<dbReference type="RefSeq" id="WP_005632833.1">
    <property type="nucleotide sequence ID" value="NZ_CP015230.1"/>
</dbReference>
<gene>
    <name evidence="1" type="ORF">K529_005575</name>
</gene>
<dbReference type="KEGG" id="rmb:K529_005575"/>
<dbReference type="Proteomes" id="UP000013243">
    <property type="component" value="Chromosome"/>
</dbReference>
<evidence type="ECO:0000313" key="1">
    <source>
        <dbReference type="EMBL" id="ANP40229.1"/>
    </source>
</evidence>
<sequence length="353" mass="39053">MHNPAHKLTGGFILGSARCGSTLVSDILRLHPAILSLSELFSTVGPNAFRPDQLSGETFWHNLSKPSRALSQIGNPDSAPNEFLYGRVKAPAHDPWFCPPILAITLPHLSHSPDALFAQLASEIPQWNRRDIGDQYRALFQSLANNQGGKQIWVERSGGSLVAAKTLLDMFPEARPVLLLRNGPDTVLSMRDYPATRVAIWMWRHLRPFGIDLLDPQTHYGRGALWPVIERLGSVFGLRSILAKRPSLTDSAAFWSAMMETGLQTLMGRDLMVLSYEELCAAPRQEITHLGQYLLGDAPEAWVEAASQLPEQRPSKIATLTSTEREALYAGCARGELAIREFQSHRASSRTDG</sequence>
<dbReference type="AlphaFoldDB" id="A0A1B1A0W1"/>
<accession>A0A1B1A0W1</accession>
<reference evidence="1 2" key="1">
    <citation type="journal article" date="2016" name="ISME J.">
        <title>Global occurrence and heterogeneity of the Roseobacter-clade species Ruegeria mobilis.</title>
        <authorList>
            <person name="Sonnenschein E."/>
            <person name="Gram L."/>
        </authorList>
    </citation>
    <scope>NUCLEOTIDE SEQUENCE [LARGE SCALE GENOMIC DNA]</scope>
    <source>
        <strain evidence="1 2">F1926</strain>
    </source>
</reference>
<dbReference type="Pfam" id="PF13469">
    <property type="entry name" value="Sulfotransfer_3"/>
    <property type="match status" value="1"/>
</dbReference>
<organism evidence="1 2">
    <name type="scientific">Tritonibacter mobilis F1926</name>
    <dbReference type="NCBI Taxonomy" id="1265309"/>
    <lineage>
        <taxon>Bacteria</taxon>
        <taxon>Pseudomonadati</taxon>
        <taxon>Pseudomonadota</taxon>
        <taxon>Alphaproteobacteria</taxon>
        <taxon>Rhodobacterales</taxon>
        <taxon>Paracoccaceae</taxon>
        <taxon>Tritonibacter</taxon>
    </lineage>
</organism>
<name>A0A1B1A0W1_9RHOB</name>
<dbReference type="SUPFAM" id="SSF52540">
    <property type="entry name" value="P-loop containing nucleoside triphosphate hydrolases"/>
    <property type="match status" value="1"/>
</dbReference>
<dbReference type="InterPro" id="IPR027417">
    <property type="entry name" value="P-loop_NTPase"/>
</dbReference>
<evidence type="ECO:0008006" key="3">
    <source>
        <dbReference type="Google" id="ProtNLM"/>
    </source>
</evidence>
<evidence type="ECO:0000313" key="2">
    <source>
        <dbReference type="Proteomes" id="UP000013243"/>
    </source>
</evidence>
<dbReference type="GeneID" id="28249281"/>
<dbReference type="OrthoDB" id="9777890at2"/>
<protein>
    <recommendedName>
        <fullName evidence="3">Sulfotransferase</fullName>
    </recommendedName>
</protein>
<dbReference type="EMBL" id="CP015230">
    <property type="protein sequence ID" value="ANP40229.1"/>
    <property type="molecule type" value="Genomic_DNA"/>
</dbReference>
<dbReference type="Gene3D" id="3.40.50.300">
    <property type="entry name" value="P-loop containing nucleotide triphosphate hydrolases"/>
    <property type="match status" value="1"/>
</dbReference>